<organism evidence="3 4">
    <name type="scientific">Zalerion maritima</name>
    <dbReference type="NCBI Taxonomy" id="339359"/>
    <lineage>
        <taxon>Eukaryota</taxon>
        <taxon>Fungi</taxon>
        <taxon>Dikarya</taxon>
        <taxon>Ascomycota</taxon>
        <taxon>Pezizomycotina</taxon>
        <taxon>Sordariomycetes</taxon>
        <taxon>Lulworthiomycetidae</taxon>
        <taxon>Lulworthiales</taxon>
        <taxon>Lulworthiaceae</taxon>
        <taxon>Zalerion</taxon>
    </lineage>
</organism>
<dbReference type="InterPro" id="IPR003347">
    <property type="entry name" value="JmjC_dom"/>
</dbReference>
<proteinExistence type="predicted"/>
<name>A0AAD5WNQ9_9PEZI</name>
<reference evidence="3" key="1">
    <citation type="submission" date="2022-07" db="EMBL/GenBank/DDBJ databases">
        <title>Draft genome sequence of Zalerion maritima ATCC 34329, a (micro)plastics degrading marine fungus.</title>
        <authorList>
            <person name="Paco A."/>
            <person name="Goncalves M.F.M."/>
            <person name="Rocha-Santos T.A.P."/>
            <person name="Alves A."/>
        </authorList>
    </citation>
    <scope>NUCLEOTIDE SEQUENCE</scope>
    <source>
        <strain evidence="3">ATCC 34329</strain>
    </source>
</reference>
<feature type="region of interest" description="Disordered" evidence="1">
    <location>
        <begin position="304"/>
        <end position="358"/>
    </location>
</feature>
<dbReference type="AlphaFoldDB" id="A0AAD5WNQ9"/>
<evidence type="ECO:0000313" key="4">
    <source>
        <dbReference type="Proteomes" id="UP001201980"/>
    </source>
</evidence>
<dbReference type="PANTHER" id="PTHR12461">
    <property type="entry name" value="HYPOXIA-INDUCIBLE FACTOR 1 ALPHA INHIBITOR-RELATED"/>
    <property type="match status" value="1"/>
</dbReference>
<dbReference type="InterPro" id="IPR041667">
    <property type="entry name" value="Cupin_8"/>
</dbReference>
<dbReference type="SUPFAM" id="SSF51197">
    <property type="entry name" value="Clavaminate synthase-like"/>
    <property type="match status" value="1"/>
</dbReference>
<gene>
    <name evidence="3" type="ORF">MKZ38_005893</name>
</gene>
<dbReference type="PANTHER" id="PTHR12461:SF99">
    <property type="entry name" value="BIFUNCTIONAL PEPTIDASE AND (3S)-LYSYL HYDROXYLASE JMJD7"/>
    <property type="match status" value="1"/>
</dbReference>
<protein>
    <recommendedName>
        <fullName evidence="2">JmjC domain-containing protein</fullName>
    </recommendedName>
</protein>
<feature type="compositionally biased region" description="Basic and acidic residues" evidence="1">
    <location>
        <begin position="321"/>
        <end position="342"/>
    </location>
</feature>
<keyword evidence="4" id="KW-1185">Reference proteome</keyword>
<dbReference type="Pfam" id="PF13621">
    <property type="entry name" value="Cupin_8"/>
    <property type="match status" value="1"/>
</dbReference>
<dbReference type="InterPro" id="IPR014710">
    <property type="entry name" value="RmlC-like_jellyroll"/>
</dbReference>
<dbReference type="EMBL" id="JAKWBI020000355">
    <property type="protein sequence ID" value="KAJ2896065.1"/>
    <property type="molecule type" value="Genomic_DNA"/>
</dbReference>
<dbReference type="Proteomes" id="UP001201980">
    <property type="component" value="Unassembled WGS sequence"/>
</dbReference>
<feature type="domain" description="JmjC" evidence="2">
    <location>
        <begin position="220"/>
        <end position="385"/>
    </location>
</feature>
<evidence type="ECO:0000313" key="3">
    <source>
        <dbReference type="EMBL" id="KAJ2896065.1"/>
    </source>
</evidence>
<evidence type="ECO:0000259" key="2">
    <source>
        <dbReference type="PROSITE" id="PS51184"/>
    </source>
</evidence>
<sequence>MSPVLARSDRFVGWRSRAMREDPASPLSERSSRRSARRSLRTDKWLRVLSAGDSCLEIPAWPVTWCFVEAKQDGRRVTGGEGKDAGQDQDPIKDLITTFYELNGSTIEELGEEPSPLEFMRYVARNTPFVVRGGARDWVATRTWNPTVLEQEMGGQEVNIAVTPMGDADSPTLDDEGNVVFVKPWEEDQEFSEFLRYVIRQEKEGTEATKGEEIRYAQTQNDNLRNEYATLFSHVQKSIPFARIALQKEPEAINLWIGNSRSVTALHKDNYENVYVQVLGRKHFVLMPGLCQPCVGERGLRPATYARSGGNRRRGKGEGNQGERERELVMEYDGDGHEDGEGGRVPFATWDPDRPEESATRYSELARPMRVTLEPGDMMYLPAMW</sequence>
<accession>A0AAD5WNQ9</accession>
<dbReference type="Gene3D" id="2.60.120.10">
    <property type="entry name" value="Jelly Rolls"/>
    <property type="match status" value="1"/>
</dbReference>
<evidence type="ECO:0000256" key="1">
    <source>
        <dbReference type="SAM" id="MobiDB-lite"/>
    </source>
</evidence>
<dbReference type="PROSITE" id="PS51184">
    <property type="entry name" value="JMJC"/>
    <property type="match status" value="1"/>
</dbReference>
<comment type="caution">
    <text evidence="3">The sequence shown here is derived from an EMBL/GenBank/DDBJ whole genome shotgun (WGS) entry which is preliminary data.</text>
</comment>